<keyword evidence="1" id="KW-0521">NADP</keyword>
<dbReference type="PANTHER" id="PTHR44154:SF1">
    <property type="entry name" value="QUINONE OXIDOREDUCTASE"/>
    <property type="match status" value="1"/>
</dbReference>
<dbReference type="InterPro" id="IPR051603">
    <property type="entry name" value="Zinc-ADH_QOR/CCCR"/>
</dbReference>
<sequence>MACHSAGRCEMHGCIIAAGSERARANCWPCVGCGFGRAWCPPGRIASSAAIGRNALSPTQPTCCWCSGRTQPDPPFKQRRKGWPEAARWLRSWSVRPAVGSLEYRRACGLCVPKRSVEENAPGVVSLVSDDTYEARGGRSPSRGRTSNFAEGPAMKAVMFEKHGGTEVLQYRDDLPIPKIGPREVLLRIKAAAMNYNCIWARQGLPGMDFKLPHINGTDGAGVVVEVGSEVTTVKVGDEVVVNGAFSCGDCVECIRGVPMFCPHWLIWGFETGPNKGAEAEYAAVPARNCIPKPPNTSFAEIAAITNVLATVWRMLVTRARMQAGDTVLIWGATGGIGSAAIQLCRVFGAKTIAIVSSAEKAKVAAELGADYVINRTEQRVTREVMNITNKRGVDIVFEHSGASTWETSTYCLRWGGTIVTCGATTGFKAPLDIRFLWTKQQNYLGSHFASVSETVDALRFVKSGQIKAVINEIMPLKDVVRGHEMLEKGEVIGKIVLVPE</sequence>
<evidence type="ECO:0000256" key="1">
    <source>
        <dbReference type="ARBA" id="ARBA00022857"/>
    </source>
</evidence>
<proteinExistence type="predicted"/>
<evidence type="ECO:0000259" key="2">
    <source>
        <dbReference type="SMART" id="SM00829"/>
    </source>
</evidence>
<organism evidence="3">
    <name type="scientific">Schlesneria paludicola</name>
    <dbReference type="NCBI Taxonomy" id="360056"/>
    <lineage>
        <taxon>Bacteria</taxon>
        <taxon>Pseudomonadati</taxon>
        <taxon>Planctomycetota</taxon>
        <taxon>Planctomycetia</taxon>
        <taxon>Planctomycetales</taxon>
        <taxon>Planctomycetaceae</taxon>
        <taxon>Schlesneria</taxon>
    </lineage>
</organism>
<dbReference type="SMART" id="SM00829">
    <property type="entry name" value="PKS_ER"/>
    <property type="match status" value="1"/>
</dbReference>
<gene>
    <name evidence="3" type="ORF">ENS64_03350</name>
</gene>
<dbReference type="AlphaFoldDB" id="A0A7C4QPL1"/>
<dbReference type="Pfam" id="PF08240">
    <property type="entry name" value="ADH_N"/>
    <property type="match status" value="1"/>
</dbReference>
<dbReference type="GO" id="GO:0016491">
    <property type="term" value="F:oxidoreductase activity"/>
    <property type="evidence" value="ECO:0007669"/>
    <property type="project" value="InterPro"/>
</dbReference>
<dbReference type="InterPro" id="IPR020843">
    <property type="entry name" value="ER"/>
</dbReference>
<dbReference type="EMBL" id="DSVQ01000006">
    <property type="protein sequence ID" value="HGT38288.1"/>
    <property type="molecule type" value="Genomic_DNA"/>
</dbReference>
<dbReference type="InterPro" id="IPR013154">
    <property type="entry name" value="ADH-like_N"/>
</dbReference>
<protein>
    <recommendedName>
        <fullName evidence="2">Enoyl reductase (ER) domain-containing protein</fullName>
    </recommendedName>
</protein>
<reference evidence="3" key="1">
    <citation type="journal article" date="2020" name="mSystems">
        <title>Genome- and Community-Level Interaction Insights into Carbon Utilization and Element Cycling Functions of Hydrothermarchaeota in Hydrothermal Sediment.</title>
        <authorList>
            <person name="Zhou Z."/>
            <person name="Liu Y."/>
            <person name="Xu W."/>
            <person name="Pan J."/>
            <person name="Luo Z.H."/>
            <person name="Li M."/>
        </authorList>
    </citation>
    <scope>NUCLEOTIDE SEQUENCE [LARGE SCALE GENOMIC DNA]</scope>
    <source>
        <strain evidence="3">SpSt-508</strain>
    </source>
</reference>
<comment type="caution">
    <text evidence="3">The sequence shown here is derived from an EMBL/GenBank/DDBJ whole genome shotgun (WGS) entry which is preliminary data.</text>
</comment>
<dbReference type="SUPFAM" id="SSF50129">
    <property type="entry name" value="GroES-like"/>
    <property type="match status" value="1"/>
</dbReference>
<dbReference type="Gene3D" id="3.40.50.720">
    <property type="entry name" value="NAD(P)-binding Rossmann-like Domain"/>
    <property type="match status" value="1"/>
</dbReference>
<name>A0A7C4QPL1_9PLAN</name>
<dbReference type="Pfam" id="PF00107">
    <property type="entry name" value="ADH_zinc_N"/>
    <property type="match status" value="1"/>
</dbReference>
<accession>A0A7C4QPL1</accession>
<evidence type="ECO:0000313" key="3">
    <source>
        <dbReference type="EMBL" id="HGT38288.1"/>
    </source>
</evidence>
<feature type="domain" description="Enoyl reductase (ER)" evidence="2">
    <location>
        <begin position="164"/>
        <end position="498"/>
    </location>
</feature>
<dbReference type="PANTHER" id="PTHR44154">
    <property type="entry name" value="QUINONE OXIDOREDUCTASE"/>
    <property type="match status" value="1"/>
</dbReference>
<dbReference type="InterPro" id="IPR036291">
    <property type="entry name" value="NAD(P)-bd_dom_sf"/>
</dbReference>
<dbReference type="SUPFAM" id="SSF51735">
    <property type="entry name" value="NAD(P)-binding Rossmann-fold domains"/>
    <property type="match status" value="1"/>
</dbReference>
<dbReference type="Gene3D" id="3.90.180.10">
    <property type="entry name" value="Medium-chain alcohol dehydrogenases, catalytic domain"/>
    <property type="match status" value="1"/>
</dbReference>
<dbReference type="InterPro" id="IPR011032">
    <property type="entry name" value="GroES-like_sf"/>
</dbReference>
<dbReference type="InterPro" id="IPR013149">
    <property type="entry name" value="ADH-like_C"/>
</dbReference>